<sequence length="420" mass="46496">MVINADGKVAATDPVPSLRSAARYGPTIFPIAFAAVVANFLRAMAAWKLERGITVLNLELLLSSRTVFSAFSIPFSIRTVNALMPLLMVLWVLSPLGGQAALRVVEIAPSGQTEPWPVQYLEFMSPFPHTGPIGPSGPEMLPAAFGAFSAALASPPEVKADSQDAFGNIKIPMIEAYKDAETHRDQDGWFDLDGRKNITYSSLSGLPFVSRLSTTDRANYSFVLETSYLYANCSVSHRTDMLYSEFFAYMQTRFYNNYKTLIIEPPGWTPQVIFTSFTYNGLTNATCNLTTSFVETDVRCRGSNCENMRIRPGQTPKNIAYPNTVLSGTQALWYFSSFINASNTPWKNYWTTDPYSTPIEYYFTHPDSPSEYAKGSPRYGILLPIPIRSQRMIVLLSLVAADGAVAGTTMDGLPSHESWF</sequence>
<organism evidence="2 3">
    <name type="scientific">Neonectria punicea</name>
    <dbReference type="NCBI Taxonomy" id="979145"/>
    <lineage>
        <taxon>Eukaryota</taxon>
        <taxon>Fungi</taxon>
        <taxon>Dikarya</taxon>
        <taxon>Ascomycota</taxon>
        <taxon>Pezizomycotina</taxon>
        <taxon>Sordariomycetes</taxon>
        <taxon>Hypocreomycetidae</taxon>
        <taxon>Hypocreales</taxon>
        <taxon>Nectriaceae</taxon>
        <taxon>Neonectria</taxon>
    </lineage>
</organism>
<keyword evidence="3" id="KW-1185">Reference proteome</keyword>
<reference evidence="2 3" key="1">
    <citation type="journal article" date="2025" name="Microbiol. Resour. Announc.">
        <title>Draft genome sequences for Neonectria magnoliae and Neonectria punicea, canker pathogens of Liriodendron tulipifera and Acer saccharum in West Virginia.</title>
        <authorList>
            <person name="Petronek H.M."/>
            <person name="Kasson M.T."/>
            <person name="Metheny A.M."/>
            <person name="Stauder C.M."/>
            <person name="Lovett B."/>
            <person name="Lynch S.C."/>
            <person name="Garnas J.R."/>
            <person name="Kasson L.R."/>
            <person name="Stajich J.E."/>
        </authorList>
    </citation>
    <scope>NUCLEOTIDE SEQUENCE [LARGE SCALE GENOMIC DNA]</scope>
    <source>
        <strain evidence="2 3">NRRL 64653</strain>
    </source>
</reference>
<keyword evidence="1" id="KW-0472">Membrane</keyword>
<proteinExistence type="predicted"/>
<evidence type="ECO:0000256" key="1">
    <source>
        <dbReference type="SAM" id="Phobius"/>
    </source>
</evidence>
<accession>A0ABR1GNN9</accession>
<dbReference type="EMBL" id="JAZAVJ010000242">
    <property type="protein sequence ID" value="KAK7403525.1"/>
    <property type="molecule type" value="Genomic_DNA"/>
</dbReference>
<keyword evidence="1" id="KW-1133">Transmembrane helix</keyword>
<dbReference type="Proteomes" id="UP001498476">
    <property type="component" value="Unassembled WGS sequence"/>
</dbReference>
<evidence type="ECO:0000313" key="2">
    <source>
        <dbReference type="EMBL" id="KAK7403525.1"/>
    </source>
</evidence>
<name>A0ABR1GNN9_9HYPO</name>
<keyword evidence="1" id="KW-0812">Transmembrane</keyword>
<gene>
    <name evidence="2" type="ORF">QQX98_010703</name>
</gene>
<comment type="caution">
    <text evidence="2">The sequence shown here is derived from an EMBL/GenBank/DDBJ whole genome shotgun (WGS) entry which is preliminary data.</text>
</comment>
<feature type="transmembrane region" description="Helical" evidence="1">
    <location>
        <begin position="28"/>
        <end position="47"/>
    </location>
</feature>
<protein>
    <submittedName>
        <fullName evidence="2">Uncharacterized protein</fullName>
    </submittedName>
</protein>
<evidence type="ECO:0000313" key="3">
    <source>
        <dbReference type="Proteomes" id="UP001498476"/>
    </source>
</evidence>